<feature type="compositionally biased region" description="Basic residues" evidence="1">
    <location>
        <begin position="123"/>
        <end position="134"/>
    </location>
</feature>
<dbReference type="Proteomes" id="UP001206895">
    <property type="component" value="Unassembled WGS sequence"/>
</dbReference>
<reference evidence="2 3" key="1">
    <citation type="submission" date="2022-06" db="EMBL/GenBank/DDBJ databases">
        <title>Genomic Encyclopedia of Archaeal and Bacterial Type Strains, Phase II (KMG-II): from individual species to whole genera.</title>
        <authorList>
            <person name="Goeker M."/>
        </authorList>
    </citation>
    <scope>NUCLEOTIDE SEQUENCE [LARGE SCALE GENOMIC DNA]</scope>
    <source>
        <strain evidence="2 3">DSM 44693</strain>
    </source>
</reference>
<feature type="region of interest" description="Disordered" evidence="1">
    <location>
        <begin position="103"/>
        <end position="134"/>
    </location>
</feature>
<evidence type="ECO:0000313" key="2">
    <source>
        <dbReference type="EMBL" id="MCP2176288.1"/>
    </source>
</evidence>
<accession>A0ABT1HDG4</accession>
<gene>
    <name evidence="2" type="ORF">LX13_002107</name>
</gene>
<proteinExistence type="predicted"/>
<dbReference type="RefSeq" id="WP_253661295.1">
    <property type="nucleotide sequence ID" value="NZ_BAAAJQ010000001.1"/>
</dbReference>
<keyword evidence="3" id="KW-1185">Reference proteome</keyword>
<comment type="caution">
    <text evidence="2">The sequence shown here is derived from an EMBL/GenBank/DDBJ whole genome shotgun (WGS) entry which is preliminary data.</text>
</comment>
<protein>
    <submittedName>
        <fullName evidence="2">Uncharacterized protein</fullName>
    </submittedName>
</protein>
<dbReference type="EMBL" id="JAMTCJ010000002">
    <property type="protein sequence ID" value="MCP2176288.1"/>
    <property type="molecule type" value="Genomic_DNA"/>
</dbReference>
<name>A0ABT1HDG4_9NOCA</name>
<evidence type="ECO:0000313" key="3">
    <source>
        <dbReference type="Proteomes" id="UP001206895"/>
    </source>
</evidence>
<sequence>MGAAVNQPSRSGDADRNAHRLDTIVNKSWADVIALMRGEIAAVSCDCLLTGAGAPVFPNSPDEPFRTDEVASQHLVALGRLDQALVQVEQAWNAVCRTVEPAPRELGPYGRARVRPAPDARTKRSAPSRARTAR</sequence>
<evidence type="ECO:0000256" key="1">
    <source>
        <dbReference type="SAM" id="MobiDB-lite"/>
    </source>
</evidence>
<organism evidence="2 3">
    <name type="scientific">Williamsia maris</name>
    <dbReference type="NCBI Taxonomy" id="72806"/>
    <lineage>
        <taxon>Bacteria</taxon>
        <taxon>Bacillati</taxon>
        <taxon>Actinomycetota</taxon>
        <taxon>Actinomycetes</taxon>
        <taxon>Mycobacteriales</taxon>
        <taxon>Nocardiaceae</taxon>
        <taxon>Williamsia</taxon>
    </lineage>
</organism>